<evidence type="ECO:0000313" key="2">
    <source>
        <dbReference type="WBParaSite" id="PS1159_v2.g9582.t1"/>
    </source>
</evidence>
<protein>
    <submittedName>
        <fullName evidence="2">Protein kinase domain-containing protein</fullName>
    </submittedName>
</protein>
<name>A0AC35GWU8_9BILA</name>
<evidence type="ECO:0000313" key="1">
    <source>
        <dbReference type="Proteomes" id="UP000887580"/>
    </source>
</evidence>
<sequence length="259" mass="28307">MGNGYPSRMKIGGETYDYVKKLGSGGFGDVYLAKGPDSGREFAVKVINFNKFTDISIARRETETLKSLSHVNIIKHIASAETSDQLFIVLEYAPKGTLQNYIVSNGLLPEKQVKAIFLDIVNGVLYLHSKDIAHRDLKPANILLDDNGTFKIADFGLAKAVKKQVILDSLCDTGSALMETKWGTPGYCAPEVLDSHNNGYNGKKADMYSLGVVLYAIATNLSKSRENLSTGSIKLISDLTMFQADARPTIDAVKKNSYV</sequence>
<reference evidence="2" key="1">
    <citation type="submission" date="2022-11" db="UniProtKB">
        <authorList>
            <consortium name="WormBaseParasite"/>
        </authorList>
    </citation>
    <scope>IDENTIFICATION</scope>
</reference>
<proteinExistence type="predicted"/>
<dbReference type="WBParaSite" id="PS1159_v2.g9582.t1">
    <property type="protein sequence ID" value="PS1159_v2.g9582.t1"/>
    <property type="gene ID" value="PS1159_v2.g9582"/>
</dbReference>
<organism evidence="1 2">
    <name type="scientific">Panagrolaimus sp. PS1159</name>
    <dbReference type="NCBI Taxonomy" id="55785"/>
    <lineage>
        <taxon>Eukaryota</taxon>
        <taxon>Metazoa</taxon>
        <taxon>Ecdysozoa</taxon>
        <taxon>Nematoda</taxon>
        <taxon>Chromadorea</taxon>
        <taxon>Rhabditida</taxon>
        <taxon>Tylenchina</taxon>
        <taxon>Panagrolaimomorpha</taxon>
        <taxon>Panagrolaimoidea</taxon>
        <taxon>Panagrolaimidae</taxon>
        <taxon>Panagrolaimus</taxon>
    </lineage>
</organism>
<accession>A0AC35GWU8</accession>
<dbReference type="Proteomes" id="UP000887580">
    <property type="component" value="Unplaced"/>
</dbReference>